<keyword evidence="2" id="KW-0812">Transmembrane</keyword>
<feature type="compositionally biased region" description="Low complexity" evidence="1">
    <location>
        <begin position="403"/>
        <end position="420"/>
    </location>
</feature>
<feature type="compositionally biased region" description="Low complexity" evidence="1">
    <location>
        <begin position="350"/>
        <end position="361"/>
    </location>
</feature>
<accession>A0ABQ1QRU7</accession>
<dbReference type="RefSeq" id="WP_188528353.1">
    <property type="nucleotide sequence ID" value="NZ_BMGI01000004.1"/>
</dbReference>
<feature type="region of interest" description="Disordered" evidence="1">
    <location>
        <begin position="191"/>
        <end position="543"/>
    </location>
</feature>
<dbReference type="EMBL" id="BMGI01000004">
    <property type="protein sequence ID" value="GGD40555.1"/>
    <property type="molecule type" value="Genomic_DNA"/>
</dbReference>
<evidence type="ECO:0000313" key="4">
    <source>
        <dbReference type="Proteomes" id="UP000617355"/>
    </source>
</evidence>
<proteinExistence type="predicted"/>
<feature type="compositionally biased region" description="Low complexity" evidence="1">
    <location>
        <begin position="296"/>
        <end position="319"/>
    </location>
</feature>
<organism evidence="3 4">
    <name type="scientific">Sinisalibacter lacisalsi</name>
    <dbReference type="NCBI Taxonomy" id="1526570"/>
    <lineage>
        <taxon>Bacteria</taxon>
        <taxon>Pseudomonadati</taxon>
        <taxon>Pseudomonadota</taxon>
        <taxon>Alphaproteobacteria</taxon>
        <taxon>Rhodobacterales</taxon>
        <taxon>Roseobacteraceae</taxon>
        <taxon>Sinisalibacter</taxon>
    </lineage>
</organism>
<feature type="compositionally biased region" description="Pro residues" evidence="1">
    <location>
        <begin position="421"/>
        <end position="435"/>
    </location>
</feature>
<name>A0ABQ1QRU7_9RHOB</name>
<keyword evidence="4" id="KW-1185">Reference proteome</keyword>
<feature type="region of interest" description="Disordered" evidence="1">
    <location>
        <begin position="694"/>
        <end position="746"/>
    </location>
</feature>
<comment type="caution">
    <text evidence="3">The sequence shown here is derived from an EMBL/GenBank/DDBJ whole genome shotgun (WGS) entry which is preliminary data.</text>
</comment>
<keyword evidence="2" id="KW-0472">Membrane</keyword>
<dbReference type="Proteomes" id="UP000617355">
    <property type="component" value="Unassembled WGS sequence"/>
</dbReference>
<evidence type="ECO:0000256" key="2">
    <source>
        <dbReference type="SAM" id="Phobius"/>
    </source>
</evidence>
<evidence type="ECO:0000313" key="3">
    <source>
        <dbReference type="EMBL" id="GGD40555.1"/>
    </source>
</evidence>
<reference evidence="4" key="1">
    <citation type="journal article" date="2019" name="Int. J. Syst. Evol. Microbiol.">
        <title>The Global Catalogue of Microorganisms (GCM) 10K type strain sequencing project: providing services to taxonomists for standard genome sequencing and annotation.</title>
        <authorList>
            <consortium name="The Broad Institute Genomics Platform"/>
            <consortium name="The Broad Institute Genome Sequencing Center for Infectious Disease"/>
            <person name="Wu L."/>
            <person name="Ma J."/>
        </authorList>
    </citation>
    <scope>NUCLEOTIDE SEQUENCE [LARGE SCALE GENOMIC DNA]</scope>
    <source>
        <strain evidence="4">CGMCC 1.12922</strain>
    </source>
</reference>
<feature type="compositionally biased region" description="Low complexity" evidence="1">
    <location>
        <begin position="201"/>
        <end position="221"/>
    </location>
</feature>
<evidence type="ECO:0000256" key="1">
    <source>
        <dbReference type="SAM" id="MobiDB-lite"/>
    </source>
</evidence>
<feature type="compositionally biased region" description="Pro residues" evidence="1">
    <location>
        <begin position="766"/>
        <end position="779"/>
    </location>
</feature>
<feature type="compositionally biased region" description="Basic and acidic residues" evidence="1">
    <location>
        <begin position="845"/>
        <end position="854"/>
    </location>
</feature>
<feature type="region of interest" description="Disordered" evidence="1">
    <location>
        <begin position="625"/>
        <end position="654"/>
    </location>
</feature>
<feature type="region of interest" description="Disordered" evidence="1">
    <location>
        <begin position="766"/>
        <end position="854"/>
    </location>
</feature>
<feature type="compositionally biased region" description="Acidic residues" evidence="1">
    <location>
        <begin position="833"/>
        <end position="844"/>
    </location>
</feature>
<feature type="transmembrane region" description="Helical" evidence="2">
    <location>
        <begin position="581"/>
        <end position="603"/>
    </location>
</feature>
<keyword evidence="2" id="KW-1133">Transmembrane helix</keyword>
<dbReference type="SUPFAM" id="SSF53067">
    <property type="entry name" value="Actin-like ATPase domain"/>
    <property type="match status" value="1"/>
</dbReference>
<feature type="region of interest" description="Disordered" evidence="1">
    <location>
        <begin position="164"/>
        <end position="183"/>
    </location>
</feature>
<feature type="compositionally biased region" description="Basic and acidic residues" evidence="1">
    <location>
        <begin position="476"/>
        <end position="502"/>
    </location>
</feature>
<dbReference type="InterPro" id="IPR043129">
    <property type="entry name" value="ATPase_NBD"/>
</dbReference>
<feature type="compositionally biased region" description="Low complexity" evidence="1">
    <location>
        <begin position="507"/>
        <end position="517"/>
    </location>
</feature>
<evidence type="ECO:0008006" key="5">
    <source>
        <dbReference type="Google" id="ProtNLM"/>
    </source>
</evidence>
<gene>
    <name evidence="3" type="ORF">GCM10011358_25600</name>
</gene>
<protein>
    <recommendedName>
        <fullName evidence="5">Type IV pilus biogenesis protein PilP</fullName>
    </recommendedName>
</protein>
<sequence length="1019" mass="106385">MKPNFALDLSHEGINLLHRGKGGWTLVGSVALDDPDMGARLDDLRRSAAMLESGGFTTKLVIPNSQILYTTVDAAGPDDISREVQIRAALDGVTPYAVGDLVFDWRAEGDRARVAVLARETMDEAESFASEYKLNPVSFVARPDRGDFSGEPFFGKTRAATRLLPPNVRVEPDTSPVPRNPRALELEAGSRIDLPEDEAPDAPAAAPESEEVQPQPDDAAPPATPDLDESALAPDLPETDSPEPPQTADDDKAERPPKPKRKRQSPQQEGGRVLPPALAPFPPTPDELDDTPMPRPRSFAPSAKPSRSSSPSGSKSAESTQAEEKPQRAPAPATDAKPAPPPIATDSTEDASGSDSAAPAAFHSRRAPADAPADGPNQPGNRLSAMPPRIGIGAPPSPKAGQAETSEPPASKPPSTAAPATPNPDAKPAPPPISLPPANQIRTGMADALSRPLPSPDKPVEKPAPGGPLASGLARTAKDLTARVGDGLKKTAQATKDRAEARRARKSAQAEAKAAAETPAPGNVADEPEQPSGKPGKLAGLFGGRKAKIRSEAEAQRAREAEALTVFGARKSQDMRGRPKYLGLILTLLLLLAMAVIAVWSSYVVSDGETTLFNTDPDEIAAVEPASPEAAPPAEPDQPVPDATDPQPPLDSPAVLSPEAAEARYAATGIWQRAPEPLVGPDTTRLSTRDLVSLTPAMPERQEPPTPEDLPGQLRDALMTAPVPPPPPGTSFDLDENGLVRPTPEGALSPTGILVFVGQPARVPPPRPADLPDVAPPFALPDVPNLRPRPRPADLVPPAPEATVEDPAPEAEPPAPEADEPPATDDNAALSPTDDEAEADEIDIADLRPEPRPDDLVVSTAAASDAIDAAVTDAIAADLVNPTELAVASSRKPSHRPTDFATIVDSAREAASDGSRVAAAPAETRAVASASVTPAIPTSASVATQATLKNAINLRDINLIGIYGTSSARRALVRLKNGRYVKVEVGDTLEGGRVTSITASELTYQKGSRAYKLEVLPLG</sequence>
<feature type="compositionally biased region" description="Pro residues" evidence="1">
    <location>
        <begin position="630"/>
        <end position="639"/>
    </location>
</feature>